<reference evidence="1" key="1">
    <citation type="submission" date="2022-11" db="EMBL/GenBank/DDBJ databases">
        <title>Marilongibacter aestuarii gen. nov., sp. nov., isolated from tidal flat sediment.</title>
        <authorList>
            <person name="Jiayan W."/>
        </authorList>
    </citation>
    <scope>NUCLEOTIDE SEQUENCE</scope>
    <source>
        <strain evidence="1">Z1-6</strain>
    </source>
</reference>
<proteinExistence type="predicted"/>
<keyword evidence="2" id="KW-1185">Reference proteome</keyword>
<dbReference type="InterPro" id="IPR045493">
    <property type="entry name" value="DUF6435"/>
</dbReference>
<comment type="caution">
    <text evidence="1">The sequence shown here is derived from an EMBL/GenBank/DDBJ whole genome shotgun (WGS) entry which is preliminary data.</text>
</comment>
<evidence type="ECO:0000313" key="2">
    <source>
        <dbReference type="Proteomes" id="UP001145087"/>
    </source>
</evidence>
<dbReference type="Proteomes" id="UP001145087">
    <property type="component" value="Unassembled WGS sequence"/>
</dbReference>
<name>A0A9X3J7H3_9BACT</name>
<organism evidence="1 2">
    <name type="scientific">Draconibacterium aestuarii</name>
    <dbReference type="NCBI Taxonomy" id="2998507"/>
    <lineage>
        <taxon>Bacteria</taxon>
        <taxon>Pseudomonadati</taxon>
        <taxon>Bacteroidota</taxon>
        <taxon>Bacteroidia</taxon>
        <taxon>Marinilabiliales</taxon>
        <taxon>Prolixibacteraceae</taxon>
        <taxon>Draconibacterium</taxon>
    </lineage>
</organism>
<protein>
    <submittedName>
        <fullName evidence="1">Lacal_2735 family protein</fullName>
    </submittedName>
</protein>
<evidence type="ECO:0000313" key="1">
    <source>
        <dbReference type="EMBL" id="MCY1720705.1"/>
    </source>
</evidence>
<dbReference type="NCBIfam" id="NF033487">
    <property type="entry name" value="Lacal_2735_fam"/>
    <property type="match status" value="1"/>
</dbReference>
<gene>
    <name evidence="1" type="ORF">OU798_10145</name>
</gene>
<sequence length="58" mass="6983">MFNLFKKDPLKQLTKQYDQLMEESFRLSKTNRKLADQKYAEADVIMQKMVDLKKTQKV</sequence>
<dbReference type="Pfam" id="PF20027">
    <property type="entry name" value="DUF6435"/>
    <property type="match status" value="1"/>
</dbReference>
<dbReference type="EMBL" id="JAPOHD010000020">
    <property type="protein sequence ID" value="MCY1720705.1"/>
    <property type="molecule type" value="Genomic_DNA"/>
</dbReference>
<accession>A0A9X3J7H3</accession>
<dbReference type="RefSeq" id="WP_343333038.1">
    <property type="nucleotide sequence ID" value="NZ_JAPOHD010000020.1"/>
</dbReference>
<dbReference type="AlphaFoldDB" id="A0A9X3J7H3"/>